<evidence type="ECO:0000313" key="4">
    <source>
        <dbReference type="Proteomes" id="UP000006906"/>
    </source>
</evidence>
<dbReference type="EMBL" id="CM008967">
    <property type="protein sequence ID" value="PNW82330.1"/>
    <property type="molecule type" value="Genomic_DNA"/>
</dbReference>
<feature type="region of interest" description="Disordered" evidence="1">
    <location>
        <begin position="726"/>
        <end position="824"/>
    </location>
</feature>
<feature type="compositionally biased region" description="Gly residues" evidence="1">
    <location>
        <begin position="1170"/>
        <end position="1195"/>
    </location>
</feature>
<organism evidence="3 4">
    <name type="scientific">Chlamydomonas reinhardtii</name>
    <name type="common">Chlamydomonas smithii</name>
    <dbReference type="NCBI Taxonomy" id="3055"/>
    <lineage>
        <taxon>Eukaryota</taxon>
        <taxon>Viridiplantae</taxon>
        <taxon>Chlorophyta</taxon>
        <taxon>core chlorophytes</taxon>
        <taxon>Chlorophyceae</taxon>
        <taxon>CS clade</taxon>
        <taxon>Chlamydomonadales</taxon>
        <taxon>Chlamydomonadaceae</taxon>
        <taxon>Chlamydomonas</taxon>
    </lineage>
</organism>
<dbReference type="SUPFAM" id="SSF48371">
    <property type="entry name" value="ARM repeat"/>
    <property type="match status" value="2"/>
</dbReference>
<keyword evidence="4" id="KW-1185">Reference proteome</keyword>
<dbReference type="PANTHER" id="PTHR21567:SF87">
    <property type="entry name" value="CRESCERIN-LIKE PROTEIN CHE-12"/>
    <property type="match status" value="1"/>
</dbReference>
<protein>
    <recommendedName>
        <fullName evidence="2">TOG domain-containing protein</fullName>
    </recommendedName>
</protein>
<gene>
    <name evidence="3" type="ORF">CHLRE_06g278219v5</name>
</gene>
<dbReference type="Proteomes" id="UP000006906">
    <property type="component" value="Chromosome 6"/>
</dbReference>
<feature type="region of interest" description="Disordered" evidence="1">
    <location>
        <begin position="838"/>
        <end position="885"/>
    </location>
</feature>
<feature type="region of interest" description="Disordered" evidence="1">
    <location>
        <begin position="1125"/>
        <end position="1300"/>
    </location>
</feature>
<dbReference type="PANTHER" id="PTHR21567">
    <property type="entry name" value="CLASP"/>
    <property type="match status" value="1"/>
</dbReference>
<feature type="compositionally biased region" description="Polar residues" evidence="1">
    <location>
        <begin position="294"/>
        <end position="307"/>
    </location>
</feature>
<evidence type="ECO:0000256" key="1">
    <source>
        <dbReference type="SAM" id="MobiDB-lite"/>
    </source>
</evidence>
<evidence type="ECO:0000313" key="3">
    <source>
        <dbReference type="EMBL" id="PNW82330.1"/>
    </source>
</evidence>
<dbReference type="Gene3D" id="1.25.10.10">
    <property type="entry name" value="Leucine-rich Repeat Variant"/>
    <property type="match status" value="3"/>
</dbReference>
<feature type="compositionally biased region" description="Gly residues" evidence="1">
    <location>
        <begin position="1264"/>
        <end position="1277"/>
    </location>
</feature>
<dbReference type="STRING" id="3055.A0A2K3DP87"/>
<feature type="region of interest" description="Disordered" evidence="1">
    <location>
        <begin position="1526"/>
        <end position="1560"/>
    </location>
</feature>
<name>A0A2K3DP87_CHLRE</name>
<feature type="region of interest" description="Disordered" evidence="1">
    <location>
        <begin position="275"/>
        <end position="368"/>
    </location>
</feature>
<dbReference type="InterPro" id="IPR016024">
    <property type="entry name" value="ARM-type_fold"/>
</dbReference>
<dbReference type="GO" id="GO:0008017">
    <property type="term" value="F:microtubule binding"/>
    <property type="evidence" value="ECO:0000318"/>
    <property type="project" value="GO_Central"/>
</dbReference>
<reference evidence="3 4" key="1">
    <citation type="journal article" date="2007" name="Science">
        <title>The Chlamydomonas genome reveals the evolution of key animal and plant functions.</title>
        <authorList>
            <person name="Merchant S.S."/>
            <person name="Prochnik S.E."/>
            <person name="Vallon O."/>
            <person name="Harris E.H."/>
            <person name="Karpowicz S.J."/>
            <person name="Witman G.B."/>
            <person name="Terry A."/>
            <person name="Salamov A."/>
            <person name="Fritz-Laylin L.K."/>
            <person name="Marechal-Drouard L."/>
            <person name="Marshall W.F."/>
            <person name="Qu L.H."/>
            <person name="Nelson D.R."/>
            <person name="Sanderfoot A.A."/>
            <person name="Spalding M.H."/>
            <person name="Kapitonov V.V."/>
            <person name="Ren Q."/>
            <person name="Ferris P."/>
            <person name="Lindquist E."/>
            <person name="Shapiro H."/>
            <person name="Lucas S.M."/>
            <person name="Grimwood J."/>
            <person name="Schmutz J."/>
            <person name="Cardol P."/>
            <person name="Cerutti H."/>
            <person name="Chanfreau G."/>
            <person name="Chen C.L."/>
            <person name="Cognat V."/>
            <person name="Croft M.T."/>
            <person name="Dent R."/>
            <person name="Dutcher S."/>
            <person name="Fernandez E."/>
            <person name="Fukuzawa H."/>
            <person name="Gonzalez-Ballester D."/>
            <person name="Gonzalez-Halphen D."/>
            <person name="Hallmann A."/>
            <person name="Hanikenne M."/>
            <person name="Hippler M."/>
            <person name="Inwood W."/>
            <person name="Jabbari K."/>
            <person name="Kalanon M."/>
            <person name="Kuras R."/>
            <person name="Lefebvre P.A."/>
            <person name="Lemaire S.D."/>
            <person name="Lobanov A.V."/>
            <person name="Lohr M."/>
            <person name="Manuell A."/>
            <person name="Meier I."/>
            <person name="Mets L."/>
            <person name="Mittag M."/>
            <person name="Mittelmeier T."/>
            <person name="Moroney J.V."/>
            <person name="Moseley J."/>
            <person name="Napoli C."/>
            <person name="Nedelcu A.M."/>
            <person name="Niyogi K."/>
            <person name="Novoselov S.V."/>
            <person name="Paulsen I.T."/>
            <person name="Pazour G."/>
            <person name="Purton S."/>
            <person name="Ral J.P."/>
            <person name="Riano-Pachon D.M."/>
            <person name="Riekhof W."/>
            <person name="Rymarquis L."/>
            <person name="Schroda M."/>
            <person name="Stern D."/>
            <person name="Umen J."/>
            <person name="Willows R."/>
            <person name="Wilson N."/>
            <person name="Zimmer S.L."/>
            <person name="Allmer J."/>
            <person name="Balk J."/>
            <person name="Bisova K."/>
            <person name="Chen C.J."/>
            <person name="Elias M."/>
            <person name="Gendler K."/>
            <person name="Hauser C."/>
            <person name="Lamb M.R."/>
            <person name="Ledford H."/>
            <person name="Long J.C."/>
            <person name="Minagawa J."/>
            <person name="Page M.D."/>
            <person name="Pan J."/>
            <person name="Pootakham W."/>
            <person name="Roje S."/>
            <person name="Rose A."/>
            <person name="Stahlberg E."/>
            <person name="Terauchi A.M."/>
            <person name="Yang P."/>
            <person name="Ball S."/>
            <person name="Bowler C."/>
            <person name="Dieckmann C.L."/>
            <person name="Gladyshev V.N."/>
            <person name="Green P."/>
            <person name="Jorgensen R."/>
            <person name="Mayfield S."/>
            <person name="Mueller-Roeber B."/>
            <person name="Rajamani S."/>
            <person name="Sayre R.T."/>
            <person name="Brokstein P."/>
            <person name="Dubchak I."/>
            <person name="Goodstein D."/>
            <person name="Hornick L."/>
            <person name="Huang Y.W."/>
            <person name="Jhaveri J."/>
            <person name="Luo Y."/>
            <person name="Martinez D."/>
            <person name="Ngau W.C."/>
            <person name="Otillar B."/>
            <person name="Poliakov A."/>
            <person name="Porter A."/>
            <person name="Szajkowski L."/>
            <person name="Werner G."/>
            <person name="Zhou K."/>
            <person name="Grigoriev I.V."/>
            <person name="Rokhsar D.S."/>
            <person name="Grossman A.R."/>
        </authorList>
    </citation>
    <scope>NUCLEOTIDE SEQUENCE [LARGE SCALE GENOMIC DNA]</scope>
    <source>
        <strain evidence="4">CC-503</strain>
    </source>
</reference>
<feature type="domain" description="TOG" evidence="2">
    <location>
        <begin position="881"/>
        <end position="1134"/>
    </location>
</feature>
<dbReference type="InterPro" id="IPR034085">
    <property type="entry name" value="TOG"/>
</dbReference>
<dbReference type="SMART" id="SM01349">
    <property type="entry name" value="TOG"/>
    <property type="match status" value="3"/>
</dbReference>
<dbReference type="ExpressionAtlas" id="A0A2K3DP87">
    <property type="expression patterns" value="baseline"/>
</dbReference>
<evidence type="ECO:0000259" key="2">
    <source>
        <dbReference type="SMART" id="SM01349"/>
    </source>
</evidence>
<dbReference type="RefSeq" id="XP_042923850.1">
    <property type="nucleotide sequence ID" value="XM_043063146.1"/>
</dbReference>
<sequence>MTSGIPEAFGFVPAHVVADLQDIGNWKSRATAIDLLYKALKDVSRPQNLVESLPDFVKFLVGLIADPNFKIAISSMSILGELASKVGSELEAHLSVVVPALLEKFTDSKILVRAANMKAIKKLMGATSPGGVLELLALGSSHTSWRVREEVLNTHIMAMLSFGRSAYQPAAVYSLMRAGMGDGKDKVRLVALEGMAVLGARAGKAELTALMAGQKPGARPLAEEHKREVMVRLANPALPAINGDGLVEHCVELPAAAGAEAADMRLADAAFGGAGGTKLPWGDPSTPPRPRLRTATSSDHPGSSSANGRERPAGPGGGGGGAAEGGPPAGRRQASALHLDSVRSGPPAMLHHGVEPGGDGGLWSPSYRPAPMPSGAAFGHPPSRLGSHDSFTAGAAYGGGGAGGGGGGGGGYPISAASGWSLSAARPPPLHMIERPASPLREAASNGHLPAASHPLLSLASDSSQERSSAGSAPPHARDLHGGAHTPSALQPLKHHWGAARSTEGHPAGLKLPLEGLEDSPLSPAARNFQPLVSSRGSAPGVAPSEMAAAAAAAAGNHHHHMRGDGLEYIPRPSSVRTQAAAELRESRDPRAPPSHSLSHPPLGAGSSAATAPGGGGGGGVQHSSSAMALWLHQGGIDDHTASRQETFSPSKAEMLARLKVRQIEKRAVTAQMDPPPGSSHPHHHGDLLLASANDIAPIAAAASHGSITGGVPPGRRHLFTQLSDNQRDRGGAAGGADRGYNSVLNTPTRAGGASPSPFDETPASARPPRTGLAARLGRATPMAVDPGSGAATSRSPPLASPGVYATASPAASEDSPARPLAPASPALNRLRARSAEVPNLYPPNTPGGGPGPGAAPATPGGSSGPFWEKGRTGGDVAPEELAPLQEPDKHIRVVIAKLIEANHADRKELDWQGQYEALVDARRLVRHHGEVVRACLHEFVRAATPAIDQLRSQTCKCALALFSECFTLLGRAMDRELDEVVPALLKKAGEVSNAGRDNFLAEAADRTLLEMGRCCGEARCAAALLAVAGHKNPYVRGKVAFHLDCHMEACAGGARQSLASNPALVERVFKAGAAFLDEGGLDTRTYGKRIVWHVKAMLASRAEFDRLVHSVTPESLHRKVVDTVEGLNGPPPPPSRAVAGGVPGSRLASRQLGPGGTPASPMRPILDGAMGGGMMGGPGAGAGGGGGGGGGMGGSLTQNPPPMRQSSYSAPSPLGAAAGGATPERRRGLGRQRTSDLDGIPEGPGSSNTSGNGRLPPRSAAAAGGGGGGGGGGAGGSLSARGSSGSGGGGANGDGGGGGFGPAVQETVVKSLLMLTAKDFRERIEALRAVEGVVGSLPGAPDSLLIQLLDALVARLGDANAKVSMAALELVGQLAGALRSRISLSLNTLVPALAAGLGAGNDKIRGAALAATDALLSTVDPAMLVQHFSHVVGNGTIQRGKPLLVDKLVAIAGALYGSKPQLVARYAVPAAFALLNDSKGGEAKAAANALLGALARLMGPALLDQAGGLNAVAQQRVADAVAAASGQAPAGGAELRRGGSFGRDREAGGGADRPWAPRR</sequence>
<dbReference type="GO" id="GO:0005881">
    <property type="term" value="C:cytoplasmic microtubule"/>
    <property type="evidence" value="ECO:0000318"/>
    <property type="project" value="GO_Central"/>
</dbReference>
<feature type="domain" description="TOG" evidence="2">
    <location>
        <begin position="1300"/>
        <end position="1531"/>
    </location>
</feature>
<feature type="compositionally biased region" description="Gly residues" evidence="1">
    <location>
        <begin position="1285"/>
        <end position="1300"/>
    </location>
</feature>
<dbReference type="GeneID" id="5723625"/>
<dbReference type="OrthoDB" id="63891at2759"/>
<feature type="domain" description="TOG" evidence="2">
    <location>
        <begin position="3"/>
        <end position="234"/>
    </location>
</feature>
<feature type="compositionally biased region" description="Gly residues" evidence="1">
    <location>
        <begin position="314"/>
        <end position="328"/>
    </location>
</feature>
<feature type="compositionally biased region" description="Low complexity" evidence="1">
    <location>
        <begin position="594"/>
        <end position="612"/>
    </location>
</feature>
<accession>A0A2K3DP87</accession>
<dbReference type="Gramene" id="PNW82330">
    <property type="protein sequence ID" value="PNW82330"/>
    <property type="gene ID" value="CHLRE_06g278219v5"/>
</dbReference>
<dbReference type="InterPro" id="IPR011989">
    <property type="entry name" value="ARM-like"/>
</dbReference>
<feature type="region of interest" description="Disordered" evidence="1">
    <location>
        <begin position="460"/>
        <end position="525"/>
    </location>
</feature>
<proteinExistence type="predicted"/>
<feature type="compositionally biased region" description="Low complexity" evidence="1">
    <location>
        <begin position="1207"/>
        <end position="1223"/>
    </location>
</feature>
<feature type="region of interest" description="Disordered" evidence="1">
    <location>
        <begin position="550"/>
        <end position="624"/>
    </location>
</feature>
<feature type="compositionally biased region" description="Basic and acidic residues" evidence="1">
    <location>
        <begin position="1535"/>
        <end position="1548"/>
    </location>
</feature>
<dbReference type="KEGG" id="cre:CHLRE_06g278219v5"/>
<dbReference type="GO" id="GO:0000226">
    <property type="term" value="P:microtubule cytoskeleton organization"/>
    <property type="evidence" value="ECO:0000318"/>
    <property type="project" value="GO_Central"/>
</dbReference>
<dbReference type="InParanoid" id="A0A2K3DP87"/>